<feature type="transmembrane region" description="Helical" evidence="7">
    <location>
        <begin position="32"/>
        <end position="51"/>
    </location>
</feature>
<evidence type="ECO:0000256" key="2">
    <source>
        <dbReference type="ARBA" id="ARBA00006386"/>
    </source>
</evidence>
<accession>A0A520RZ50</accession>
<reference evidence="8 9" key="1">
    <citation type="submission" date="2019-02" db="EMBL/GenBank/DDBJ databases">
        <title>Prokaryotic population dynamics and viral predation in marine succession experiment using metagenomics: the confinement effect.</title>
        <authorList>
            <person name="Haro-Moreno J.M."/>
            <person name="Rodriguez-Valera F."/>
            <person name="Lopez-Perez M."/>
        </authorList>
    </citation>
    <scope>NUCLEOTIDE SEQUENCE [LARGE SCALE GENOMIC DNA]</scope>
    <source>
        <strain evidence="8">MED-G157</strain>
    </source>
</reference>
<keyword evidence="6 7" id="KW-0472">Membrane</keyword>
<evidence type="ECO:0000313" key="9">
    <source>
        <dbReference type="Proteomes" id="UP000316199"/>
    </source>
</evidence>
<dbReference type="Proteomes" id="UP000316199">
    <property type="component" value="Unassembled WGS sequence"/>
</dbReference>
<feature type="transmembrane region" description="Helical" evidence="7">
    <location>
        <begin position="160"/>
        <end position="185"/>
    </location>
</feature>
<dbReference type="PANTHER" id="PTHR34184:SF4">
    <property type="entry name" value="UPF0718 PROTEIN YCGR"/>
    <property type="match status" value="1"/>
</dbReference>
<comment type="similarity">
    <text evidence="2">Belongs to the UPF0718 family.</text>
</comment>
<dbReference type="EMBL" id="SHAG01000033">
    <property type="protein sequence ID" value="RZO75486.1"/>
    <property type="molecule type" value="Genomic_DNA"/>
</dbReference>
<gene>
    <name evidence="8" type="ORF">EVA68_06860</name>
</gene>
<evidence type="ECO:0000256" key="3">
    <source>
        <dbReference type="ARBA" id="ARBA00022475"/>
    </source>
</evidence>
<comment type="caution">
    <text evidence="8">The sequence shown here is derived from an EMBL/GenBank/DDBJ whole genome shotgun (WGS) entry which is preliminary data.</text>
</comment>
<evidence type="ECO:0000256" key="1">
    <source>
        <dbReference type="ARBA" id="ARBA00004651"/>
    </source>
</evidence>
<dbReference type="InterPro" id="IPR052923">
    <property type="entry name" value="UPF0718"/>
</dbReference>
<dbReference type="PANTHER" id="PTHR34184">
    <property type="entry name" value="UPF0718 PROTEIN YCGR"/>
    <property type="match status" value="1"/>
</dbReference>
<keyword evidence="4 7" id="KW-0812">Transmembrane</keyword>
<name>A0A520RZ50_9GAMM</name>
<comment type="subcellular location">
    <subcellularLocation>
        <location evidence="1">Cell membrane</location>
        <topology evidence="1">Multi-pass membrane protein</topology>
    </subcellularLocation>
</comment>
<feature type="transmembrane region" description="Helical" evidence="7">
    <location>
        <begin position="110"/>
        <end position="130"/>
    </location>
</feature>
<feature type="transmembrane region" description="Helical" evidence="7">
    <location>
        <begin position="71"/>
        <end position="89"/>
    </location>
</feature>
<dbReference type="GO" id="GO:0005886">
    <property type="term" value="C:plasma membrane"/>
    <property type="evidence" value="ECO:0007669"/>
    <property type="project" value="UniProtKB-SubCell"/>
</dbReference>
<dbReference type="AlphaFoldDB" id="A0A520RZ50"/>
<feature type="transmembrane region" description="Helical" evidence="7">
    <location>
        <begin position="269"/>
        <end position="289"/>
    </location>
</feature>
<feature type="transmembrane region" description="Helical" evidence="7">
    <location>
        <begin position="244"/>
        <end position="263"/>
    </location>
</feature>
<protein>
    <submittedName>
        <fullName evidence="8">ATPase</fullName>
    </submittedName>
</protein>
<proteinExistence type="inferred from homology"/>
<keyword evidence="5 7" id="KW-1133">Transmembrane helix</keyword>
<evidence type="ECO:0000256" key="4">
    <source>
        <dbReference type="ARBA" id="ARBA00022692"/>
    </source>
</evidence>
<evidence type="ECO:0000313" key="8">
    <source>
        <dbReference type="EMBL" id="RZO75486.1"/>
    </source>
</evidence>
<dbReference type="Pfam" id="PF03773">
    <property type="entry name" value="ArsP_1"/>
    <property type="match status" value="1"/>
</dbReference>
<organism evidence="8 9">
    <name type="scientific">OM182 bacterium</name>
    <dbReference type="NCBI Taxonomy" id="2510334"/>
    <lineage>
        <taxon>Bacteria</taxon>
        <taxon>Pseudomonadati</taxon>
        <taxon>Pseudomonadota</taxon>
        <taxon>Gammaproteobacteria</taxon>
        <taxon>OMG group</taxon>
        <taxon>OM182 clade</taxon>
    </lineage>
</organism>
<dbReference type="InterPro" id="IPR005524">
    <property type="entry name" value="DUF318"/>
</dbReference>
<feature type="transmembrane region" description="Helical" evidence="7">
    <location>
        <begin position="340"/>
        <end position="365"/>
    </location>
</feature>
<evidence type="ECO:0000256" key="7">
    <source>
        <dbReference type="SAM" id="Phobius"/>
    </source>
</evidence>
<keyword evidence="3" id="KW-1003">Cell membrane</keyword>
<evidence type="ECO:0000256" key="6">
    <source>
        <dbReference type="ARBA" id="ARBA00023136"/>
    </source>
</evidence>
<evidence type="ECO:0000256" key="5">
    <source>
        <dbReference type="ARBA" id="ARBA00022989"/>
    </source>
</evidence>
<sequence>MQSEHQKPNDFANGSCHSESSHCGPEKNNIDWLLLTSATIIVIFYVTHWQFSSHVTEMQWLNTASHSVFELMNNTWWAILLGIVMISILGRIPREFVMSALGNKPGLPGIIRATLAGTLLDLCSHGVLMVGSKLYERGASIGQVVAFLISSPWNSLSLTLILITLIGLTWTVGFILFSMLIAIITGRLFEMLVKRNVLPKNPQTSELPTNWRFWTEVRSQWGKTDIDAPFVFRMLTDGILESRMVVRWLLFGVCLASLLRAAIPPELFATFLGPTLVGLGITVLAATLIEICSEGSTPIAADILNRANAPGNSFAFLMGGVATDYTEVMVLKETTKSWRIALFLPLISLPQVIVLAWLINLSYIANL</sequence>